<comment type="caution">
    <text evidence="10">The sequence shown here is derived from an EMBL/GenBank/DDBJ whole genome shotgun (WGS) entry which is preliminary data.</text>
</comment>
<evidence type="ECO:0000256" key="4">
    <source>
        <dbReference type="ARBA" id="ARBA00019062"/>
    </source>
</evidence>
<keyword evidence="11" id="KW-1185">Reference proteome</keyword>
<reference evidence="10" key="1">
    <citation type="submission" date="2020-08" db="EMBL/GenBank/DDBJ databases">
        <title>Multicomponent nature underlies the extraordinary mechanical properties of spider dragline silk.</title>
        <authorList>
            <person name="Kono N."/>
            <person name="Nakamura H."/>
            <person name="Mori M."/>
            <person name="Yoshida Y."/>
            <person name="Ohtoshi R."/>
            <person name="Malay A.D."/>
            <person name="Moran D.A.P."/>
            <person name="Tomita M."/>
            <person name="Numata K."/>
            <person name="Arakawa K."/>
        </authorList>
    </citation>
    <scope>NUCLEOTIDE SEQUENCE</scope>
</reference>
<evidence type="ECO:0000256" key="2">
    <source>
        <dbReference type="ARBA" id="ARBA00009823"/>
    </source>
</evidence>
<comment type="similarity">
    <text evidence="2">Belongs to the RNase H2 subunit B family.</text>
</comment>
<dbReference type="PANTHER" id="PTHR13383:SF11">
    <property type="entry name" value="RIBONUCLEASE H2 SUBUNIT B"/>
    <property type="match status" value="1"/>
</dbReference>
<feature type="domain" description="Ribonuclease H2 subunit B wHTH" evidence="8">
    <location>
        <begin position="80"/>
        <end position="201"/>
    </location>
</feature>
<dbReference type="OrthoDB" id="29098at2759"/>
<keyword evidence="5" id="KW-0539">Nucleus</keyword>
<sequence>MTNEVASKVFFIPEAELQGRFSIIRLKHPKSNSAVLCALDSSNKLYEVIHFKEEFSSWFVENSVIQDGRIFLMTIVDPLFFILPYVNKDGKFCPLEDLLVDENFPDIHYLSKCCSTDELLNVFESKDAVGYKVFCYNNTKTLHWLQKKVDYASSCLKSNDINITDGSKAASLQTDDDKENPEVLQNYACHLISDYLSKEHSIDLFKSLGLQLKLEKPISEDLEGKSKKQNTCESPTDDYSKKYLVSSAQEKQKAKLSAAQKQLLKVDKKGMKTISSFFLKK</sequence>
<comment type="subcellular location">
    <subcellularLocation>
        <location evidence="1">Nucleus</location>
    </subcellularLocation>
</comment>
<dbReference type="CDD" id="cd09270">
    <property type="entry name" value="RNase_H2-B"/>
    <property type="match status" value="1"/>
</dbReference>
<comment type="subunit">
    <text evidence="3">The RNase H2 complex is a heterotrimer composed of the catalytic subunit RNASEH2A and the non-catalytic subunits RNASEH2B and RNASEH2C.</text>
</comment>
<organism evidence="10 11">
    <name type="scientific">Nephila pilipes</name>
    <name type="common">Giant wood spider</name>
    <name type="synonym">Nephila maculata</name>
    <dbReference type="NCBI Taxonomy" id="299642"/>
    <lineage>
        <taxon>Eukaryota</taxon>
        <taxon>Metazoa</taxon>
        <taxon>Ecdysozoa</taxon>
        <taxon>Arthropoda</taxon>
        <taxon>Chelicerata</taxon>
        <taxon>Arachnida</taxon>
        <taxon>Araneae</taxon>
        <taxon>Araneomorphae</taxon>
        <taxon>Entelegynae</taxon>
        <taxon>Araneoidea</taxon>
        <taxon>Nephilidae</taxon>
        <taxon>Nephila</taxon>
    </lineage>
</organism>
<dbReference type="Gene3D" id="2.20.25.530">
    <property type="match status" value="1"/>
</dbReference>
<dbReference type="GO" id="GO:0032299">
    <property type="term" value="C:ribonuclease H2 complex"/>
    <property type="evidence" value="ECO:0007669"/>
    <property type="project" value="InterPro"/>
</dbReference>
<dbReference type="Proteomes" id="UP000887013">
    <property type="component" value="Unassembled WGS sequence"/>
</dbReference>
<dbReference type="Pfam" id="PF17745">
    <property type="entry name" value="Ydr279_N"/>
    <property type="match status" value="1"/>
</dbReference>
<dbReference type="EMBL" id="BMAW01105433">
    <property type="protein sequence ID" value="GFT19210.1"/>
    <property type="molecule type" value="Genomic_DNA"/>
</dbReference>
<dbReference type="InterPro" id="IPR041195">
    <property type="entry name" value="Rnh202_N"/>
</dbReference>
<name>A0A8X6NL61_NEPPI</name>
<dbReference type="AlphaFoldDB" id="A0A8X6NL61"/>
<evidence type="ECO:0000256" key="5">
    <source>
        <dbReference type="ARBA" id="ARBA00023242"/>
    </source>
</evidence>
<gene>
    <name evidence="10" type="primary">rnaseh2b</name>
    <name evidence="10" type="ORF">NPIL_11791</name>
</gene>
<dbReference type="InterPro" id="IPR040456">
    <property type="entry name" value="RNase_H2_suB"/>
</dbReference>
<comment type="function">
    <text evidence="6">Non catalytic subunit of RNase H2, an endonuclease that specifically degrades the RNA of RNA:DNA hybrids. Participates in DNA replication, possibly by mediating the removal of lagging-strand Okazaki fragment RNA primers during DNA replication. Mediates the excision of single ribonucleotides from DNA:RNA duplexes.</text>
</comment>
<dbReference type="Pfam" id="PF09468">
    <property type="entry name" value="RNase_H2-Ydr279"/>
    <property type="match status" value="1"/>
</dbReference>
<evidence type="ECO:0000256" key="6">
    <source>
        <dbReference type="ARBA" id="ARBA00024778"/>
    </source>
</evidence>
<evidence type="ECO:0000259" key="8">
    <source>
        <dbReference type="Pfam" id="PF09468"/>
    </source>
</evidence>
<proteinExistence type="inferred from homology"/>
<evidence type="ECO:0000256" key="7">
    <source>
        <dbReference type="ARBA" id="ARBA00033464"/>
    </source>
</evidence>
<evidence type="ECO:0000256" key="1">
    <source>
        <dbReference type="ARBA" id="ARBA00004123"/>
    </source>
</evidence>
<dbReference type="InterPro" id="IPR019024">
    <property type="entry name" value="RNase_H2_suB_wHTH"/>
</dbReference>
<dbReference type="PANTHER" id="PTHR13383">
    <property type="entry name" value="RIBONUCLEASE H2 SUBUNIT B"/>
    <property type="match status" value="1"/>
</dbReference>
<feature type="domain" description="Rnh202 triple barrel" evidence="9">
    <location>
        <begin position="16"/>
        <end position="77"/>
    </location>
</feature>
<accession>A0A8X6NL61</accession>
<evidence type="ECO:0000256" key="3">
    <source>
        <dbReference type="ARBA" id="ARBA00011277"/>
    </source>
</evidence>
<evidence type="ECO:0000313" key="11">
    <source>
        <dbReference type="Proteomes" id="UP000887013"/>
    </source>
</evidence>
<dbReference type="GO" id="GO:0006401">
    <property type="term" value="P:RNA catabolic process"/>
    <property type="evidence" value="ECO:0007669"/>
    <property type="project" value="TreeGrafter"/>
</dbReference>
<evidence type="ECO:0000313" key="10">
    <source>
        <dbReference type="EMBL" id="GFT19210.1"/>
    </source>
</evidence>
<protein>
    <recommendedName>
        <fullName evidence="4">Ribonuclease H2 subunit B</fullName>
    </recommendedName>
    <alternativeName>
        <fullName evidence="7">Ribonuclease HI subunit B</fullName>
    </alternativeName>
</protein>
<evidence type="ECO:0000259" key="9">
    <source>
        <dbReference type="Pfam" id="PF17745"/>
    </source>
</evidence>
<dbReference type="GO" id="GO:0005654">
    <property type="term" value="C:nucleoplasm"/>
    <property type="evidence" value="ECO:0007669"/>
    <property type="project" value="TreeGrafter"/>
</dbReference>
<dbReference type="Gene3D" id="1.10.20.120">
    <property type="match status" value="1"/>
</dbReference>